<evidence type="ECO:0000256" key="7">
    <source>
        <dbReference type="ARBA" id="ARBA00032345"/>
    </source>
</evidence>
<proteinExistence type="inferred from homology"/>
<evidence type="ECO:0000256" key="2">
    <source>
        <dbReference type="ARBA" id="ARBA00020953"/>
    </source>
</evidence>
<feature type="domain" description="EngA-type G" evidence="11">
    <location>
        <begin position="183"/>
        <end position="362"/>
    </location>
</feature>
<feature type="binding site" evidence="8">
    <location>
        <begin position="121"/>
        <end position="124"/>
    </location>
    <ligand>
        <name>GTP</name>
        <dbReference type="ChEBI" id="CHEBI:37565"/>
        <label>1</label>
    </ligand>
</feature>
<dbReference type="InterPro" id="IPR005225">
    <property type="entry name" value="Small_GTP-bd"/>
</dbReference>
<name>A0A0G0YFP4_9BACT</name>
<dbReference type="SUPFAM" id="SSF52540">
    <property type="entry name" value="P-loop containing nucleoside triphosphate hydrolases"/>
    <property type="match status" value="2"/>
</dbReference>
<evidence type="ECO:0000256" key="8">
    <source>
        <dbReference type="HAMAP-Rule" id="MF_00195"/>
    </source>
</evidence>
<reference evidence="12 13" key="1">
    <citation type="journal article" date="2015" name="Nature">
        <title>rRNA introns, odd ribosomes, and small enigmatic genomes across a large radiation of phyla.</title>
        <authorList>
            <person name="Brown C.T."/>
            <person name="Hug L.A."/>
            <person name="Thomas B.C."/>
            <person name="Sharon I."/>
            <person name="Castelle C.J."/>
            <person name="Singh A."/>
            <person name="Wilkins M.J."/>
            <person name="Williams K.H."/>
            <person name="Banfield J.F."/>
        </authorList>
    </citation>
    <scope>NUCLEOTIDE SEQUENCE [LARGE SCALE GENOMIC DNA]</scope>
</reference>
<dbReference type="EMBL" id="LCAW01000010">
    <property type="protein sequence ID" value="KKR99127.1"/>
    <property type="molecule type" value="Genomic_DNA"/>
</dbReference>
<dbReference type="Pfam" id="PF14714">
    <property type="entry name" value="KH_dom-like"/>
    <property type="match status" value="1"/>
</dbReference>
<dbReference type="InterPro" id="IPR006073">
    <property type="entry name" value="GTP-bd"/>
</dbReference>
<evidence type="ECO:0000256" key="6">
    <source>
        <dbReference type="ARBA" id="ARBA00023134"/>
    </source>
</evidence>
<dbReference type="GO" id="GO:0042254">
    <property type="term" value="P:ribosome biogenesis"/>
    <property type="evidence" value="ECO:0007669"/>
    <property type="project" value="UniProtKB-KW"/>
</dbReference>
<feature type="binding site" evidence="8">
    <location>
        <begin position="189"/>
        <end position="196"/>
    </location>
    <ligand>
        <name>GTP</name>
        <dbReference type="ChEBI" id="CHEBI:37565"/>
        <label>2</label>
    </ligand>
</feature>
<keyword evidence="3 8" id="KW-0690">Ribosome biogenesis</keyword>
<dbReference type="NCBIfam" id="TIGR00231">
    <property type="entry name" value="small_GTP"/>
    <property type="match status" value="2"/>
</dbReference>
<dbReference type="PIRSF" id="PIRSF006485">
    <property type="entry name" value="GTP-binding_EngA"/>
    <property type="match status" value="1"/>
</dbReference>
<feature type="binding site" evidence="8">
    <location>
        <begin position="58"/>
        <end position="62"/>
    </location>
    <ligand>
        <name>GTP</name>
        <dbReference type="ChEBI" id="CHEBI:37565"/>
        <label>1</label>
    </ligand>
</feature>
<dbReference type="FunFam" id="3.40.50.300:FF:000494">
    <property type="entry name" value="tRNA modification GTPase MnmE"/>
    <property type="match status" value="1"/>
</dbReference>
<dbReference type="PRINTS" id="PR00326">
    <property type="entry name" value="GTP1OBG"/>
</dbReference>
<dbReference type="AlphaFoldDB" id="A0A0G0YFP4"/>
<dbReference type="PANTHER" id="PTHR43834:SF6">
    <property type="entry name" value="GTPASE DER"/>
    <property type="match status" value="1"/>
</dbReference>
<comment type="similarity">
    <text evidence="1 8 9 10">Belongs to the TRAFAC class TrmE-Era-EngA-EngB-Septin-like GTPase superfamily. EngA (Der) GTPase family.</text>
</comment>
<keyword evidence="5 8" id="KW-0547">Nucleotide-binding</keyword>
<dbReference type="NCBIfam" id="TIGR03594">
    <property type="entry name" value="GTPase_EngA"/>
    <property type="match status" value="1"/>
</dbReference>
<dbReference type="InterPro" id="IPR015946">
    <property type="entry name" value="KH_dom-like_a/b"/>
</dbReference>
<dbReference type="CDD" id="cd01894">
    <property type="entry name" value="EngA1"/>
    <property type="match status" value="1"/>
</dbReference>
<feature type="binding site" evidence="8">
    <location>
        <begin position="11"/>
        <end position="18"/>
    </location>
    <ligand>
        <name>GTP</name>
        <dbReference type="ChEBI" id="CHEBI:37565"/>
        <label>1</label>
    </ligand>
</feature>
<evidence type="ECO:0000256" key="1">
    <source>
        <dbReference type="ARBA" id="ARBA00008279"/>
    </source>
</evidence>
<keyword evidence="6 8" id="KW-0342">GTP-binding</keyword>
<dbReference type="Proteomes" id="UP000033930">
    <property type="component" value="Unassembled WGS sequence"/>
</dbReference>
<dbReference type="Pfam" id="PF01926">
    <property type="entry name" value="MMR_HSR1"/>
    <property type="match status" value="2"/>
</dbReference>
<dbReference type="InterPro" id="IPR031166">
    <property type="entry name" value="G_ENGA"/>
</dbReference>
<dbReference type="Gene3D" id="3.40.50.300">
    <property type="entry name" value="P-loop containing nucleotide triphosphate hydrolases"/>
    <property type="match status" value="2"/>
</dbReference>
<accession>A0A0G0YFP4</accession>
<dbReference type="InterPro" id="IPR016484">
    <property type="entry name" value="GTPase_Der"/>
</dbReference>
<evidence type="ECO:0000256" key="3">
    <source>
        <dbReference type="ARBA" id="ARBA00022517"/>
    </source>
</evidence>
<dbReference type="PANTHER" id="PTHR43834">
    <property type="entry name" value="GTPASE DER"/>
    <property type="match status" value="1"/>
</dbReference>
<dbReference type="Gene3D" id="3.30.300.20">
    <property type="match status" value="1"/>
</dbReference>
<comment type="caution">
    <text evidence="12">The sequence shown here is derived from an EMBL/GenBank/DDBJ whole genome shotgun (WGS) entry which is preliminary data.</text>
</comment>
<dbReference type="GO" id="GO:0043022">
    <property type="term" value="F:ribosome binding"/>
    <property type="evidence" value="ECO:0007669"/>
    <property type="project" value="TreeGrafter"/>
</dbReference>
<feature type="binding site" evidence="8">
    <location>
        <begin position="236"/>
        <end position="240"/>
    </location>
    <ligand>
        <name>GTP</name>
        <dbReference type="ChEBI" id="CHEBI:37565"/>
        <label>2</label>
    </ligand>
</feature>
<dbReference type="HAMAP" id="MF_00195">
    <property type="entry name" value="GTPase_Der"/>
    <property type="match status" value="1"/>
</dbReference>
<evidence type="ECO:0000313" key="12">
    <source>
        <dbReference type="EMBL" id="KKR99127.1"/>
    </source>
</evidence>
<comment type="function">
    <text evidence="8 10">GTPase that plays an essential role in the late steps of ribosome biogenesis.</text>
</comment>
<evidence type="ECO:0000313" key="13">
    <source>
        <dbReference type="Proteomes" id="UP000033930"/>
    </source>
</evidence>
<evidence type="ECO:0000256" key="5">
    <source>
        <dbReference type="ARBA" id="ARBA00022741"/>
    </source>
</evidence>
<evidence type="ECO:0000256" key="10">
    <source>
        <dbReference type="RuleBase" id="RU004481"/>
    </source>
</evidence>
<sequence length="455" mass="51139">MSDIPKVAIVGRTNVGKSSLFNKLIEEQKTLVSAIPGTTRDIFEADCIWRGRVIRLIDTGGLDRGAKNEIDIEIGKQARKIMKEADVLLFIVDAQTGLQEEDRVLEKELRKTNKPIIVAANKADNRLMRTAINEKQWHSWSFQAPLAISAKRGTGTGDLLDLVYEKLDEINCPAISILDVHATQVSVIGRPNVGKSSLLNAAIGESRFIASSIEHTTREPNDTRITVDGRDYILVDTAGIRKMARVNKGGSKLEKEGIERTEQAMKRSDVCLLVLDISEPIHTQDKHLAGDLEKSGASVIIIANKWDLIPDKDSVTINKYEHYIRAHLPMLDWAPILFTSAQTGKRVQNLFEIIDQVVENRFTQLDDNQARGFISQAIVKHKPSKGKGESHPKIVKFYQKRVNPPVFELILKQTHNQALNPSYVRFLENYLRDMYTFDGVPIRIHVKGRSKSHTT</sequence>
<evidence type="ECO:0000256" key="4">
    <source>
        <dbReference type="ARBA" id="ARBA00022737"/>
    </source>
</evidence>
<evidence type="ECO:0000259" key="11">
    <source>
        <dbReference type="PROSITE" id="PS51712"/>
    </source>
</evidence>
<organism evidence="12 13">
    <name type="scientific">Candidatus Uhrbacteria bacterium GW2011_GWC1_41_20</name>
    <dbReference type="NCBI Taxonomy" id="1618983"/>
    <lineage>
        <taxon>Bacteria</taxon>
        <taxon>Candidatus Uhriibacteriota</taxon>
    </lineage>
</organism>
<protein>
    <recommendedName>
        <fullName evidence="2 8">GTPase Der</fullName>
    </recommendedName>
    <alternativeName>
        <fullName evidence="7 8">GTP-binding protein EngA</fullName>
    </alternativeName>
</protein>
<evidence type="ECO:0000256" key="9">
    <source>
        <dbReference type="PROSITE-ProRule" id="PRU01049"/>
    </source>
</evidence>
<feature type="binding site" evidence="8">
    <location>
        <begin position="304"/>
        <end position="307"/>
    </location>
    <ligand>
        <name>GTP</name>
        <dbReference type="ChEBI" id="CHEBI:37565"/>
        <label>2</label>
    </ligand>
</feature>
<dbReference type="PROSITE" id="PS51712">
    <property type="entry name" value="G_ENGA"/>
    <property type="match status" value="1"/>
</dbReference>
<dbReference type="CDD" id="cd01895">
    <property type="entry name" value="EngA2"/>
    <property type="match status" value="1"/>
</dbReference>
<dbReference type="InterPro" id="IPR032859">
    <property type="entry name" value="KH_dom-like"/>
</dbReference>
<dbReference type="PATRIC" id="fig|1618983.3.peg.508"/>
<gene>
    <name evidence="12" type="primary">engA</name>
    <name evidence="8" type="synonym">der</name>
    <name evidence="12" type="ORF">UU50_C0010G0022</name>
</gene>
<dbReference type="InterPro" id="IPR027417">
    <property type="entry name" value="P-loop_NTPase"/>
</dbReference>
<comment type="subunit">
    <text evidence="8">Associates with the 50S ribosomal subunit.</text>
</comment>
<keyword evidence="4 10" id="KW-0677">Repeat</keyword>
<dbReference type="GO" id="GO:0005525">
    <property type="term" value="F:GTP binding"/>
    <property type="evidence" value="ECO:0007669"/>
    <property type="project" value="UniProtKB-UniRule"/>
</dbReference>